<gene>
    <name evidence="2" type="ORF">GK108_20920</name>
</gene>
<dbReference type="EMBL" id="JAAFZH010000010">
    <property type="protein sequence ID" value="NDU97359.1"/>
    <property type="molecule type" value="Genomic_DNA"/>
</dbReference>
<dbReference type="AlphaFoldDB" id="A0A6L9LKU3"/>
<comment type="caution">
    <text evidence="2">The sequence shown here is derived from an EMBL/GenBank/DDBJ whole genome shotgun (WGS) entry which is preliminary data.</text>
</comment>
<evidence type="ECO:0000313" key="3">
    <source>
        <dbReference type="Proteomes" id="UP000474175"/>
    </source>
</evidence>
<name>A0A6L9LKU3_9BACT</name>
<accession>A0A6L9LKU3</accession>
<sequence length="70" mass="7790">MSYFVAIKTRQSEEALLKNDLDDTSDRPTFQKGSTARKSDRFRRGPASDALLKQSITDKKGTILIVDISG</sequence>
<feature type="compositionally biased region" description="Polar residues" evidence="1">
    <location>
        <begin position="27"/>
        <end position="36"/>
    </location>
</feature>
<evidence type="ECO:0000313" key="2">
    <source>
        <dbReference type="EMBL" id="NDU97359.1"/>
    </source>
</evidence>
<keyword evidence="3" id="KW-1185">Reference proteome</keyword>
<feature type="region of interest" description="Disordered" evidence="1">
    <location>
        <begin position="20"/>
        <end position="46"/>
    </location>
</feature>
<dbReference type="RefSeq" id="WP_163952717.1">
    <property type="nucleotide sequence ID" value="NZ_JAAFZH010000010.1"/>
</dbReference>
<evidence type="ECO:0000256" key="1">
    <source>
        <dbReference type="SAM" id="MobiDB-lite"/>
    </source>
</evidence>
<dbReference type="Proteomes" id="UP000474175">
    <property type="component" value="Unassembled WGS sequence"/>
</dbReference>
<proteinExistence type="predicted"/>
<protein>
    <submittedName>
        <fullName evidence="2">Uncharacterized protein</fullName>
    </submittedName>
</protein>
<organism evidence="2 3">
    <name type="scientific">Spirosoma terrae</name>
    <dbReference type="NCBI Taxonomy" id="1968276"/>
    <lineage>
        <taxon>Bacteria</taxon>
        <taxon>Pseudomonadati</taxon>
        <taxon>Bacteroidota</taxon>
        <taxon>Cytophagia</taxon>
        <taxon>Cytophagales</taxon>
        <taxon>Cytophagaceae</taxon>
        <taxon>Spirosoma</taxon>
    </lineage>
</organism>
<reference evidence="2 3" key="1">
    <citation type="submission" date="2020-02" db="EMBL/GenBank/DDBJ databases">
        <title>Draft genome sequence of two Spirosoma agri KCTC 52727 and Spirosoma terrae KCTC 52035.</title>
        <authorList>
            <person name="Rojas J."/>
            <person name="Ambika Manirajan B."/>
            <person name="Suarez C."/>
            <person name="Ratering S."/>
            <person name="Schnell S."/>
        </authorList>
    </citation>
    <scope>NUCLEOTIDE SEQUENCE [LARGE SCALE GENOMIC DNA]</scope>
    <source>
        <strain evidence="2 3">KCTC 52035</strain>
    </source>
</reference>